<dbReference type="Proteomes" id="UP000507245">
    <property type="component" value="Unassembled WGS sequence"/>
</dbReference>
<dbReference type="OrthoDB" id="913984at2759"/>
<keyword evidence="2" id="KW-1185">Reference proteome</keyword>
<evidence type="ECO:0008006" key="3">
    <source>
        <dbReference type="Google" id="ProtNLM"/>
    </source>
</evidence>
<evidence type="ECO:0000313" key="2">
    <source>
        <dbReference type="Proteomes" id="UP000507245"/>
    </source>
</evidence>
<dbReference type="PANTHER" id="PTHR47481:SF31">
    <property type="entry name" value="OS01G0873500 PROTEIN"/>
    <property type="match status" value="1"/>
</dbReference>
<dbReference type="Pfam" id="PF14223">
    <property type="entry name" value="Retrotran_gag_2"/>
    <property type="match status" value="1"/>
</dbReference>
<dbReference type="EMBL" id="CAEKKB010000002">
    <property type="protein sequence ID" value="CAB4298636.1"/>
    <property type="molecule type" value="Genomic_DNA"/>
</dbReference>
<protein>
    <recommendedName>
        <fullName evidence="3">Retrotransposon gag domain-containing protein</fullName>
    </recommendedName>
</protein>
<evidence type="ECO:0000313" key="1">
    <source>
        <dbReference type="EMBL" id="CAB4298636.1"/>
    </source>
</evidence>
<reference evidence="2" key="1">
    <citation type="journal article" date="2020" name="Genome Biol.">
        <title>Gamete binning: chromosome-level and haplotype-resolved genome assembly enabled by high-throughput single-cell sequencing of gamete genomes.</title>
        <authorList>
            <person name="Campoy J.A."/>
            <person name="Sun H."/>
            <person name="Goel M."/>
            <person name="Jiao W.-B."/>
            <person name="Folz-Donahue K."/>
            <person name="Wang N."/>
            <person name="Rubio M."/>
            <person name="Liu C."/>
            <person name="Kukat C."/>
            <person name="Ruiz D."/>
            <person name="Huettel B."/>
            <person name="Schneeberger K."/>
        </authorList>
    </citation>
    <scope>NUCLEOTIDE SEQUENCE [LARGE SCALE GENOMIC DNA]</scope>
    <source>
        <strain evidence="2">cv. Rojo Pasion</strain>
    </source>
</reference>
<sequence>MQWSYKVEKFLKVHRLFGFLDGTVMVLADPDADAYLEWEAMDAAILNFIAANLSYDAFSEMMNCKSATEAWNTLRDRYSSISELKIMHLKNNLHGMRKGTDSMDVYWKKVRAARQQFSTTGHPILDQDMILIILKGLPVEYNHFKSHIRARPIRVTLPESSMIYC</sequence>
<dbReference type="PANTHER" id="PTHR47481">
    <property type="match status" value="1"/>
</dbReference>
<dbReference type="AlphaFoldDB" id="A0A6J5WAG1"/>
<accession>A0A6J5WAG1</accession>
<name>A0A6J5WAG1_PRUAR</name>
<organism evidence="1 2">
    <name type="scientific">Prunus armeniaca</name>
    <name type="common">Apricot</name>
    <name type="synonym">Armeniaca vulgaris</name>
    <dbReference type="NCBI Taxonomy" id="36596"/>
    <lineage>
        <taxon>Eukaryota</taxon>
        <taxon>Viridiplantae</taxon>
        <taxon>Streptophyta</taxon>
        <taxon>Embryophyta</taxon>
        <taxon>Tracheophyta</taxon>
        <taxon>Spermatophyta</taxon>
        <taxon>Magnoliopsida</taxon>
        <taxon>eudicotyledons</taxon>
        <taxon>Gunneridae</taxon>
        <taxon>Pentapetalae</taxon>
        <taxon>rosids</taxon>
        <taxon>fabids</taxon>
        <taxon>Rosales</taxon>
        <taxon>Rosaceae</taxon>
        <taxon>Amygdaloideae</taxon>
        <taxon>Amygdaleae</taxon>
        <taxon>Prunus</taxon>
    </lineage>
</organism>
<gene>
    <name evidence="1" type="ORF">ORAREDHAP_LOCUS11196</name>
</gene>
<proteinExistence type="predicted"/>